<sequence length="542" mass="56207">MATKTSLLDPAVLRLLRPFLSPLAVAAAGTTVSGLFGLVATWQTIRLIDAPAPARVGWACGAWLCAALLAAGASWLAHDVEGRFEARVRREVAGSLLRLSADRLTAYPTDRLRRLVSEDVAALHHMIAHLPAEAATLVAIPVCAVLLMLTLAGPASLLALIPGALAGAAYLTVIPRLSARHGAERGRVMGEITTAVNDYARGIHAFRSYGAADGALADYMDATRRFTTGMLAWVRRVATPAAVAIGLLQAASSYAIAYAVGSTREPAVLAAILLMGLALVTPALRLGHGLDYVAAGRVASTRIGELLAEPVLPHGNANADDGPAGILAEGIVVSAGGRRILERLSLTAPASAVTAVTGPSGAGKSTLLRVLAGLQPPVSGIVRVGGTDISAFSEAARPEAVLLIPQGGDVLPASIRENLRLTAPDADDQALTAALARAQLDLPLDTDAALLSGGERQRVSLARAFLAQASAILLDEPTSALDDATATRFWGELEKLARTDEKTVVAVTHDPRLALRADHVHKLAPPATPRKETTNESQHSGP</sequence>
<gene>
    <name evidence="11" type="ORF">ACFFN1_09355</name>
</gene>
<feature type="transmembrane region" description="Helical" evidence="8">
    <location>
        <begin position="237"/>
        <end position="261"/>
    </location>
</feature>
<feature type="transmembrane region" description="Helical" evidence="8">
    <location>
        <begin position="20"/>
        <end position="44"/>
    </location>
</feature>
<proteinExistence type="predicted"/>
<reference evidence="11 12" key="1">
    <citation type="submission" date="2024-09" db="EMBL/GenBank/DDBJ databases">
        <authorList>
            <person name="Sun Q."/>
            <person name="Mori K."/>
        </authorList>
    </citation>
    <scope>NUCLEOTIDE SEQUENCE [LARGE SCALE GENOMIC DNA]</scope>
    <source>
        <strain evidence="11 12">JCM 11683</strain>
    </source>
</reference>
<dbReference type="PANTHER" id="PTHR24221">
    <property type="entry name" value="ATP-BINDING CASSETTE SUB-FAMILY B"/>
    <property type="match status" value="1"/>
</dbReference>
<evidence type="ECO:0000256" key="7">
    <source>
        <dbReference type="SAM" id="MobiDB-lite"/>
    </source>
</evidence>
<keyword evidence="5 8" id="KW-1133">Transmembrane helix</keyword>
<dbReference type="InterPro" id="IPR017871">
    <property type="entry name" value="ABC_transporter-like_CS"/>
</dbReference>
<dbReference type="InterPro" id="IPR027417">
    <property type="entry name" value="P-loop_NTPase"/>
</dbReference>
<name>A0ABV5X2P4_9MICO</name>
<dbReference type="PROSITE" id="PS50929">
    <property type="entry name" value="ABC_TM1F"/>
    <property type="match status" value="1"/>
</dbReference>
<evidence type="ECO:0000256" key="6">
    <source>
        <dbReference type="ARBA" id="ARBA00023136"/>
    </source>
</evidence>
<evidence type="ECO:0000313" key="12">
    <source>
        <dbReference type="Proteomes" id="UP001589707"/>
    </source>
</evidence>
<dbReference type="InterPro" id="IPR011527">
    <property type="entry name" value="ABC1_TM_dom"/>
</dbReference>
<evidence type="ECO:0000256" key="1">
    <source>
        <dbReference type="ARBA" id="ARBA00004651"/>
    </source>
</evidence>
<dbReference type="SUPFAM" id="SSF90123">
    <property type="entry name" value="ABC transporter transmembrane region"/>
    <property type="match status" value="1"/>
</dbReference>
<evidence type="ECO:0000256" key="8">
    <source>
        <dbReference type="SAM" id="Phobius"/>
    </source>
</evidence>
<feature type="region of interest" description="Disordered" evidence="7">
    <location>
        <begin position="518"/>
        <end position="542"/>
    </location>
</feature>
<protein>
    <submittedName>
        <fullName evidence="11">ATP-binding cassette domain-containing protein</fullName>
    </submittedName>
</protein>
<evidence type="ECO:0000256" key="5">
    <source>
        <dbReference type="ARBA" id="ARBA00022989"/>
    </source>
</evidence>
<dbReference type="PANTHER" id="PTHR24221:SF654">
    <property type="entry name" value="ATP-BINDING CASSETTE SUB-FAMILY B MEMBER 6"/>
    <property type="match status" value="1"/>
</dbReference>
<dbReference type="EMBL" id="JBHMAU010000059">
    <property type="protein sequence ID" value="MFB9776604.1"/>
    <property type="molecule type" value="Genomic_DNA"/>
</dbReference>
<evidence type="ECO:0000259" key="9">
    <source>
        <dbReference type="PROSITE" id="PS50893"/>
    </source>
</evidence>
<evidence type="ECO:0000259" key="10">
    <source>
        <dbReference type="PROSITE" id="PS50929"/>
    </source>
</evidence>
<feature type="domain" description="ABC transporter" evidence="9">
    <location>
        <begin position="326"/>
        <end position="542"/>
    </location>
</feature>
<dbReference type="Proteomes" id="UP001589707">
    <property type="component" value="Unassembled WGS sequence"/>
</dbReference>
<dbReference type="InterPro" id="IPR036640">
    <property type="entry name" value="ABC1_TM_sf"/>
</dbReference>
<keyword evidence="6 8" id="KW-0472">Membrane</keyword>
<feature type="transmembrane region" description="Helical" evidence="8">
    <location>
        <begin position="56"/>
        <end position="77"/>
    </location>
</feature>
<comment type="subcellular location">
    <subcellularLocation>
        <location evidence="1">Cell membrane</location>
        <topology evidence="1">Multi-pass membrane protein</topology>
    </subcellularLocation>
</comment>
<dbReference type="SMART" id="SM00382">
    <property type="entry name" value="AAA"/>
    <property type="match status" value="1"/>
</dbReference>
<feature type="transmembrane region" description="Helical" evidence="8">
    <location>
        <begin position="134"/>
        <end position="153"/>
    </location>
</feature>
<dbReference type="RefSeq" id="WP_376840445.1">
    <property type="nucleotide sequence ID" value="NZ_JBHMAU010000059.1"/>
</dbReference>
<keyword evidence="4 11" id="KW-0067">ATP-binding</keyword>
<evidence type="ECO:0000256" key="2">
    <source>
        <dbReference type="ARBA" id="ARBA00022692"/>
    </source>
</evidence>
<organism evidence="11 12">
    <name type="scientific">Brevibacterium otitidis</name>
    <dbReference type="NCBI Taxonomy" id="53364"/>
    <lineage>
        <taxon>Bacteria</taxon>
        <taxon>Bacillati</taxon>
        <taxon>Actinomycetota</taxon>
        <taxon>Actinomycetes</taxon>
        <taxon>Micrococcales</taxon>
        <taxon>Brevibacteriaceae</taxon>
        <taxon>Brevibacterium</taxon>
    </lineage>
</organism>
<evidence type="ECO:0000256" key="3">
    <source>
        <dbReference type="ARBA" id="ARBA00022741"/>
    </source>
</evidence>
<keyword evidence="3" id="KW-0547">Nucleotide-binding</keyword>
<evidence type="ECO:0000313" key="11">
    <source>
        <dbReference type="EMBL" id="MFB9776604.1"/>
    </source>
</evidence>
<dbReference type="Pfam" id="PF00005">
    <property type="entry name" value="ABC_tran"/>
    <property type="match status" value="1"/>
</dbReference>
<comment type="caution">
    <text evidence="11">The sequence shown here is derived from an EMBL/GenBank/DDBJ whole genome shotgun (WGS) entry which is preliminary data.</text>
</comment>
<accession>A0ABV5X2P4</accession>
<keyword evidence="12" id="KW-1185">Reference proteome</keyword>
<dbReference type="PROSITE" id="PS50893">
    <property type="entry name" value="ABC_TRANSPORTER_2"/>
    <property type="match status" value="1"/>
</dbReference>
<dbReference type="InterPro" id="IPR003439">
    <property type="entry name" value="ABC_transporter-like_ATP-bd"/>
</dbReference>
<dbReference type="PROSITE" id="PS00211">
    <property type="entry name" value="ABC_TRANSPORTER_1"/>
    <property type="match status" value="1"/>
</dbReference>
<dbReference type="SUPFAM" id="SSF52540">
    <property type="entry name" value="P-loop containing nucleoside triphosphate hydrolases"/>
    <property type="match status" value="1"/>
</dbReference>
<feature type="transmembrane region" description="Helical" evidence="8">
    <location>
        <begin position="159"/>
        <end position="179"/>
    </location>
</feature>
<keyword evidence="2 8" id="KW-0812">Transmembrane</keyword>
<evidence type="ECO:0000256" key="4">
    <source>
        <dbReference type="ARBA" id="ARBA00022840"/>
    </source>
</evidence>
<feature type="domain" description="ABC transmembrane type-1" evidence="10">
    <location>
        <begin position="5"/>
        <end position="295"/>
    </location>
</feature>
<feature type="transmembrane region" description="Helical" evidence="8">
    <location>
        <begin position="267"/>
        <end position="287"/>
    </location>
</feature>
<dbReference type="GO" id="GO:0005524">
    <property type="term" value="F:ATP binding"/>
    <property type="evidence" value="ECO:0007669"/>
    <property type="project" value="UniProtKB-KW"/>
</dbReference>
<dbReference type="Gene3D" id="1.20.1560.10">
    <property type="entry name" value="ABC transporter type 1, transmembrane domain"/>
    <property type="match status" value="1"/>
</dbReference>
<dbReference type="InterPro" id="IPR039421">
    <property type="entry name" value="Type_1_exporter"/>
</dbReference>
<dbReference type="InterPro" id="IPR003593">
    <property type="entry name" value="AAA+_ATPase"/>
</dbReference>
<dbReference type="Gene3D" id="3.40.50.300">
    <property type="entry name" value="P-loop containing nucleotide triphosphate hydrolases"/>
    <property type="match status" value="1"/>
</dbReference>